<dbReference type="GO" id="GO:0008519">
    <property type="term" value="F:ammonium channel activity"/>
    <property type="evidence" value="ECO:0007669"/>
    <property type="project" value="InterPro"/>
</dbReference>
<comment type="similarity">
    <text evidence="2">Belongs to the ammonium transporter (TC 2.A.49) family. Rh subfamily.</text>
</comment>
<evidence type="ECO:0000256" key="6">
    <source>
        <dbReference type="SAM" id="Phobius"/>
    </source>
</evidence>
<dbReference type="InterPro" id="IPR029020">
    <property type="entry name" value="Ammonium/urea_transptr"/>
</dbReference>
<comment type="caution">
    <text evidence="8">The sequence shown here is derived from an EMBL/GenBank/DDBJ whole genome shotgun (WGS) entry which is preliminary data.</text>
</comment>
<comment type="subcellular location">
    <subcellularLocation>
        <location evidence="1">Membrane</location>
        <topology evidence="1">Multi-pass membrane protein</topology>
    </subcellularLocation>
</comment>
<dbReference type="OMA" id="TNMRIRF"/>
<evidence type="ECO:0000256" key="1">
    <source>
        <dbReference type="ARBA" id="ARBA00004141"/>
    </source>
</evidence>
<dbReference type="PANTHER" id="PTHR11730">
    <property type="entry name" value="AMMONIUM TRANSPORTER"/>
    <property type="match status" value="1"/>
</dbReference>
<keyword evidence="3 6" id="KW-0812">Transmembrane</keyword>
<dbReference type="Gene3D" id="1.10.3430.10">
    <property type="entry name" value="Ammonium transporter AmtB like domains"/>
    <property type="match status" value="1"/>
</dbReference>
<dbReference type="InterPro" id="IPR024041">
    <property type="entry name" value="NH4_transpt_AmtB-like_dom"/>
</dbReference>
<evidence type="ECO:0000313" key="9">
    <source>
        <dbReference type="Proteomes" id="UP000054937"/>
    </source>
</evidence>
<feature type="transmembrane region" description="Helical" evidence="6">
    <location>
        <begin position="36"/>
        <end position="58"/>
    </location>
</feature>
<feature type="transmembrane region" description="Helical" evidence="6">
    <location>
        <begin position="291"/>
        <end position="311"/>
    </location>
</feature>
<feature type="domain" description="Ammonium transporter AmtB-like" evidence="7">
    <location>
        <begin position="7"/>
        <end position="392"/>
    </location>
</feature>
<feature type="transmembrane region" description="Helical" evidence="6">
    <location>
        <begin position="136"/>
        <end position="153"/>
    </location>
</feature>
<name>A0A0V0R9H2_PSEPJ</name>
<gene>
    <name evidence="8" type="ORF">PPERSA_05211</name>
</gene>
<feature type="transmembrane region" description="Helical" evidence="6">
    <location>
        <begin position="103"/>
        <end position="129"/>
    </location>
</feature>
<feature type="transmembrane region" description="Helical" evidence="6">
    <location>
        <begin position="268"/>
        <end position="285"/>
    </location>
</feature>
<dbReference type="GO" id="GO:0097272">
    <property type="term" value="P:ammonium homeostasis"/>
    <property type="evidence" value="ECO:0007669"/>
    <property type="project" value="TreeGrafter"/>
</dbReference>
<evidence type="ECO:0000256" key="5">
    <source>
        <dbReference type="ARBA" id="ARBA00023136"/>
    </source>
</evidence>
<feature type="transmembrane region" description="Helical" evidence="6">
    <location>
        <begin position="204"/>
        <end position="229"/>
    </location>
</feature>
<evidence type="ECO:0000256" key="2">
    <source>
        <dbReference type="ARBA" id="ARBA00011036"/>
    </source>
</evidence>
<accession>A0A0V0R9H2</accession>
<dbReference type="SUPFAM" id="SSF111352">
    <property type="entry name" value="Ammonium transporter"/>
    <property type="match status" value="1"/>
</dbReference>
<organism evidence="8 9">
    <name type="scientific">Pseudocohnilembus persalinus</name>
    <name type="common">Ciliate</name>
    <dbReference type="NCBI Taxonomy" id="266149"/>
    <lineage>
        <taxon>Eukaryota</taxon>
        <taxon>Sar</taxon>
        <taxon>Alveolata</taxon>
        <taxon>Ciliophora</taxon>
        <taxon>Intramacronucleata</taxon>
        <taxon>Oligohymenophorea</taxon>
        <taxon>Scuticociliatia</taxon>
        <taxon>Philasterida</taxon>
        <taxon>Pseudocohnilembidae</taxon>
        <taxon>Pseudocohnilembus</taxon>
    </lineage>
</organism>
<dbReference type="Proteomes" id="UP000054937">
    <property type="component" value="Unassembled WGS sequence"/>
</dbReference>
<dbReference type="OrthoDB" id="311277at2759"/>
<evidence type="ECO:0000256" key="3">
    <source>
        <dbReference type="ARBA" id="ARBA00022692"/>
    </source>
</evidence>
<feature type="transmembrane region" description="Helical" evidence="6">
    <location>
        <begin position="165"/>
        <end position="184"/>
    </location>
</feature>
<dbReference type="PANTHER" id="PTHR11730:SF60">
    <property type="entry name" value="RH50, ISOFORM D"/>
    <property type="match status" value="1"/>
</dbReference>
<reference evidence="8 9" key="1">
    <citation type="journal article" date="2015" name="Sci. Rep.">
        <title>Genome of the facultative scuticociliatosis pathogen Pseudocohnilembus persalinus provides insight into its virulence through horizontal gene transfer.</title>
        <authorList>
            <person name="Xiong J."/>
            <person name="Wang G."/>
            <person name="Cheng J."/>
            <person name="Tian M."/>
            <person name="Pan X."/>
            <person name="Warren A."/>
            <person name="Jiang C."/>
            <person name="Yuan D."/>
            <person name="Miao W."/>
        </authorList>
    </citation>
    <scope>NUCLEOTIDE SEQUENCE [LARGE SCALE GENOMIC DNA]</scope>
    <source>
        <strain evidence="8">36N120E</strain>
    </source>
</reference>
<dbReference type="InParanoid" id="A0A0V0R9H2"/>
<feature type="transmembrane region" description="Helical" evidence="6">
    <location>
        <begin position="370"/>
        <end position="391"/>
    </location>
</feature>
<dbReference type="AlphaFoldDB" id="A0A0V0R9H2"/>
<dbReference type="InterPro" id="IPR002229">
    <property type="entry name" value="RhesusRHD"/>
</dbReference>
<feature type="transmembrane region" description="Helical" evidence="6">
    <location>
        <begin position="7"/>
        <end position="24"/>
    </location>
</feature>
<dbReference type="GO" id="GO:0005886">
    <property type="term" value="C:plasma membrane"/>
    <property type="evidence" value="ECO:0007669"/>
    <property type="project" value="InterPro"/>
</dbReference>
<keyword evidence="9" id="KW-1185">Reference proteome</keyword>
<dbReference type="Pfam" id="PF00909">
    <property type="entry name" value="Ammonium_transp"/>
    <property type="match status" value="1"/>
</dbReference>
<protein>
    <submittedName>
        <fullName evidence="8">Ammonium transporter AmtB-like domain</fullName>
    </submittedName>
</protein>
<feature type="transmembrane region" description="Helical" evidence="6">
    <location>
        <begin position="235"/>
        <end position="256"/>
    </location>
</feature>
<proteinExistence type="inferred from homology"/>
<dbReference type="PRINTS" id="PR00342">
    <property type="entry name" value="RHESUSRHD"/>
</dbReference>
<keyword evidence="4 6" id="KW-1133">Transmembrane helix</keyword>
<evidence type="ECO:0000313" key="8">
    <source>
        <dbReference type="EMBL" id="KRX11102.1"/>
    </source>
</evidence>
<evidence type="ECO:0000256" key="4">
    <source>
        <dbReference type="ARBA" id="ARBA00022989"/>
    </source>
</evidence>
<sequence length="515" mass="57094">MNLCQVLVTIILQMVILVLYSTVVDFDIGGTGYQALYPQLMDLNVMVFIGFGFIKVFLRNHSFTSIAYSLFIAIWSMQVTILFRGAWLAIWDKDDFTDDDGNFFVNLLSFVHASYAAATLLIAFGAVLGKVNSFQLLFMAISGSFFYTLNQAIGLYEFEITDVGGAVLIHLFGACFGLACAKALSRKEWLIEPNHVAYSRHTILYAMLGTLFLFVYFPSFNGLLAILIAPATQELVFMNTLLALIGAVVMAFVTSAILNRGKFYMEDILFASLAGGVMIASGSVASQQPYAALLIGNFAGALCVIGQKYFTPFLTNKLKWHDTCGVLNVHLIPGFLGGFVGMLMLKDSESDFERIFGPDQDDNEKNEDQVAMIFITIGIALASGFLTGLILRIDGIFKGPKQLEDLFHDRFHFVMTHHGADEISVAHSDHSTHADHHKYNIPMHGKQGEELKHFIQQQIDVYASRHPQQRLGGGNNVVIQDNPHQFNNPDRAVIIPEQPGVNQPMAQKQSRPLPI</sequence>
<feature type="transmembrane region" description="Helical" evidence="6">
    <location>
        <begin position="70"/>
        <end position="91"/>
    </location>
</feature>
<keyword evidence="5 6" id="KW-0472">Membrane</keyword>
<evidence type="ECO:0000259" key="7">
    <source>
        <dbReference type="Pfam" id="PF00909"/>
    </source>
</evidence>
<dbReference type="EMBL" id="LDAU01000007">
    <property type="protein sequence ID" value="KRX11102.1"/>
    <property type="molecule type" value="Genomic_DNA"/>
</dbReference>
<feature type="transmembrane region" description="Helical" evidence="6">
    <location>
        <begin position="323"/>
        <end position="345"/>
    </location>
</feature>